<dbReference type="PANTHER" id="PTHR33206:SF1">
    <property type="entry name" value="DNA-DIRECTED DNA POLYMERASE"/>
    <property type="match status" value="1"/>
</dbReference>
<proteinExistence type="predicted"/>
<accession>A0A9W6X0H0</accession>
<feature type="region of interest" description="Disordered" evidence="2">
    <location>
        <begin position="744"/>
        <end position="777"/>
    </location>
</feature>
<organism evidence="4 5">
    <name type="scientific">Phytophthora lilii</name>
    <dbReference type="NCBI Taxonomy" id="2077276"/>
    <lineage>
        <taxon>Eukaryota</taxon>
        <taxon>Sar</taxon>
        <taxon>Stramenopiles</taxon>
        <taxon>Oomycota</taxon>
        <taxon>Peronosporomycetes</taxon>
        <taxon>Peronosporales</taxon>
        <taxon>Peronosporaceae</taxon>
        <taxon>Phytophthora</taxon>
    </lineage>
</organism>
<comment type="caution">
    <text evidence="4">The sequence shown here is derived from an EMBL/GenBank/DDBJ whole genome shotgun (WGS) entry which is preliminary data.</text>
</comment>
<dbReference type="Gene3D" id="3.30.40.220">
    <property type="match status" value="1"/>
</dbReference>
<dbReference type="GO" id="GO:0008270">
    <property type="term" value="F:zinc ion binding"/>
    <property type="evidence" value="ECO:0007669"/>
    <property type="project" value="UniProtKB-KW"/>
</dbReference>
<feature type="domain" description="C2H2-type" evidence="3">
    <location>
        <begin position="337"/>
        <end position="365"/>
    </location>
</feature>
<dbReference type="PANTHER" id="PTHR33206">
    <property type="entry name" value="PROTEIN CBG10425"/>
    <property type="match status" value="1"/>
</dbReference>
<evidence type="ECO:0000259" key="3">
    <source>
        <dbReference type="PROSITE" id="PS50157"/>
    </source>
</evidence>
<evidence type="ECO:0000313" key="5">
    <source>
        <dbReference type="Proteomes" id="UP001165083"/>
    </source>
</evidence>
<evidence type="ECO:0000313" key="4">
    <source>
        <dbReference type="EMBL" id="GMF24277.1"/>
    </source>
</evidence>
<keyword evidence="1" id="KW-0863">Zinc-finger</keyword>
<protein>
    <submittedName>
        <fullName evidence="4">Unnamed protein product</fullName>
    </submittedName>
</protein>
<keyword evidence="1" id="KW-0479">Metal-binding</keyword>
<dbReference type="OrthoDB" id="6602337at2759"/>
<dbReference type="PROSITE" id="PS50157">
    <property type="entry name" value="ZINC_FINGER_C2H2_2"/>
    <property type="match status" value="1"/>
</dbReference>
<evidence type="ECO:0000256" key="2">
    <source>
        <dbReference type="SAM" id="MobiDB-lite"/>
    </source>
</evidence>
<dbReference type="EMBL" id="BSXW01000510">
    <property type="protein sequence ID" value="GMF24277.1"/>
    <property type="molecule type" value="Genomic_DNA"/>
</dbReference>
<evidence type="ECO:0000256" key="1">
    <source>
        <dbReference type="PROSITE-ProRule" id="PRU00042"/>
    </source>
</evidence>
<dbReference type="InterPro" id="IPR043502">
    <property type="entry name" value="DNA/RNA_pol_sf"/>
</dbReference>
<reference evidence="4" key="1">
    <citation type="submission" date="2023-04" db="EMBL/GenBank/DDBJ databases">
        <title>Phytophthora lilii NBRC 32176.</title>
        <authorList>
            <person name="Ichikawa N."/>
            <person name="Sato H."/>
            <person name="Tonouchi N."/>
        </authorList>
    </citation>
    <scope>NUCLEOTIDE SEQUENCE</scope>
    <source>
        <strain evidence="4">NBRC 32176</strain>
    </source>
</reference>
<gene>
    <name evidence="4" type="ORF">Plil01_000992300</name>
</gene>
<sequence>MKGYELDALKRLDIPVVRWGKGGKNDYRVKVKNDIGRWIFISNISRPSYQVYLSKTYKKKQALLTKHITPIYKPSGSYEFIGGKLTESHTWYNISQREFEIKAYGILVNPKKAFKVNIQLGYKLIEGTSGIERQFWPSTKQAVFDRPVAINSKGDIQNKLFTALAKKELAEKVKYPTSAWQLEEVNAYKLVIYKRNHVLGHYVQTPEYIRKNRFIIDFKNKNNNCIFYCIAASFEEKFDQQRMVAPAKEAFKKWCKFNKEKYTAKIFKESEPVDLMRFDEIEDCFEVQLHVFEFDEKKCTFNKIRESEKDFEKRIDILDYQGHALLITRLDTLLAKYPCGMCGMIFKNKDKLRLHKQRVKSCDEDTLESFAEAAYEPRGNKMIEMLKKYEIKGIEPFIDGFIVYDFESRMEEIQGGDRGCSTRYLNKHVPMSYAIYDSCDAGKFSAKSDPQEVLNSFVTVLMKSWNKVVDANCAKFKPLIDAVVKAEELEAVAKGKEIVTDEETGEKLYTSKDFKWLNEYLTLVPVVGINSGKYDFNLIKPYLLEALANKSIGIKKVIKVGSNSYMCVFTDKLKFMDISNYLPAGTSYAKYLETYLGKCQCEDKIKCTCGKTKGVFPYEYITSFDKLYEGLPPQSAFDSKKDKVKCSDEEYARVKFLWEHYEMNTLHDLLRYYNLEDVKPFKEAVIKHRGFYRNFKLDMFMDAVSLPGLAEKTMYQPMYANLKFPEKKPVKPFSFPEDRLNGYKEQDKKRAEREWEKAHSGENVKTEESKPEPKSNETEHFITVDYINKILEKQGYYCKHCEKPLIESDVSVDRIDNNKGHCMGNVVMSCIQCNNARKNMNMKAFRRKKLIEANEDKLIWSLHKGYGTKLPEDAQFESDEDRREAELELKLRNSIYHKMKANIAGGPSIIFKRFAKANETFIRGGEKLTKKVIGFDANALYLWCLGNDMPCGRLGLIHSESEPACDMNADSDNALKAYVWWDENCSVDGYTNGDEERSNYLRGKQGFVEAVLTDKIFGFVEVDIETPEHLKDYFSEMTPIFKNIEIDPTDRELIGDHMFEYNQNKINKAKEEYIKAKAEGKDVPLCLPSMTKSKKLIGSYFGKKIVIYTPLLKWYLEHGLEVTHIYSYMPASRQRPFEEFTKKVTDARRKGDETPFTVAREILTHVEKIKGTPTYQVMKEMMDEIINGYELAKTNKKDFILSEIDVLKKGVEELKEHKSMDFRVLGMLIEKLIDVASGSKKMIGDMMKLIGNSAFGRSGMDKSKHKEVKFCNSEVTVRQLIEKPQFVDLEEYGDSTEVLMKKRSIKLNNPIHVSIAIYQLAKLRMLQFYYDCVDYYFDRSDFEYLEMDTDSAYIAFSDPEPFKNLFKTPELKAHFEEHKNEWFPRDDTPENNLYDQKTPGLFKEEWRGDAMVSLSSKNYICYLPDKKDKVKVSAKGVQQGGNKNKNILNSESFESVVKNMVTFQATNTGFRIDKASKGIVTYEQIKTGLNYYYDKRRVLEDGITTVPLDL</sequence>
<dbReference type="InterPro" id="IPR013087">
    <property type="entry name" value="Znf_C2H2_type"/>
</dbReference>
<keyword evidence="1" id="KW-0862">Zinc</keyword>
<dbReference type="Proteomes" id="UP001165083">
    <property type="component" value="Unassembled WGS sequence"/>
</dbReference>
<dbReference type="SUPFAM" id="SSF56672">
    <property type="entry name" value="DNA/RNA polymerases"/>
    <property type="match status" value="1"/>
</dbReference>
<name>A0A9W6X0H0_9STRA</name>
<keyword evidence="5" id="KW-1185">Reference proteome</keyword>